<comment type="caution">
    <text evidence="1">The sequence shown here is derived from an EMBL/GenBank/DDBJ whole genome shotgun (WGS) entry which is preliminary data.</text>
</comment>
<name>A0A6M0RC59_9CLOT</name>
<organism evidence="1 2">
    <name type="scientific">Clostridium niameyense</name>
    <dbReference type="NCBI Taxonomy" id="1622073"/>
    <lineage>
        <taxon>Bacteria</taxon>
        <taxon>Bacillati</taxon>
        <taxon>Bacillota</taxon>
        <taxon>Clostridia</taxon>
        <taxon>Eubacteriales</taxon>
        <taxon>Clostridiaceae</taxon>
        <taxon>Clostridium</taxon>
    </lineage>
</organism>
<dbReference type="Proteomes" id="UP000473885">
    <property type="component" value="Unassembled WGS sequence"/>
</dbReference>
<gene>
    <name evidence="1" type="ORF">FDF74_11590</name>
</gene>
<reference evidence="1 2" key="1">
    <citation type="submission" date="2019-04" db="EMBL/GenBank/DDBJ databases">
        <title>Genome sequencing of Clostridium botulinum Groups I-IV and Clostridium butyricum.</title>
        <authorList>
            <person name="Brunt J."/>
            <person name="Van Vliet A.H.M."/>
            <person name="Stringer S.C."/>
            <person name="Carter A.T."/>
            <person name="Peck M.W."/>
        </authorList>
    </citation>
    <scope>NUCLEOTIDE SEQUENCE [LARGE SCALE GENOMIC DNA]</scope>
    <source>
        <strain evidence="1 2">IFR 18/094</strain>
    </source>
</reference>
<dbReference type="EMBL" id="SXDP01000013">
    <property type="protein sequence ID" value="NEZ47824.1"/>
    <property type="molecule type" value="Genomic_DNA"/>
</dbReference>
<keyword evidence="2" id="KW-1185">Reference proteome</keyword>
<dbReference type="RefSeq" id="WP_163249712.1">
    <property type="nucleotide sequence ID" value="NZ_SXDP01000013.1"/>
</dbReference>
<accession>A0A6M0RC59</accession>
<proteinExistence type="predicted"/>
<evidence type="ECO:0000313" key="1">
    <source>
        <dbReference type="EMBL" id="NEZ47824.1"/>
    </source>
</evidence>
<dbReference type="AlphaFoldDB" id="A0A6M0RC59"/>
<protein>
    <submittedName>
        <fullName evidence="1">Uncharacterized protein</fullName>
    </submittedName>
</protein>
<evidence type="ECO:0000313" key="2">
    <source>
        <dbReference type="Proteomes" id="UP000473885"/>
    </source>
</evidence>
<sequence>MNKKVEIEVCLNLLKKYNDNSKSKFDLVKSKKNLEGMSLDQILKTEEGIKELIIGQETNLFLNNLVSEIERHGADFVKVKYGLAI</sequence>